<keyword evidence="6" id="KW-1133">Transmembrane helix</keyword>
<name>A0A0R1Y1M9_9LACO</name>
<evidence type="ECO:0000256" key="6">
    <source>
        <dbReference type="SAM" id="Phobius"/>
    </source>
</evidence>
<feature type="transmembrane region" description="Helical" evidence="6">
    <location>
        <begin position="1015"/>
        <end position="1034"/>
    </location>
</feature>
<keyword evidence="4" id="KW-0572">Peptidoglycan-anchor</keyword>
<feature type="compositionally biased region" description="Low complexity" evidence="5">
    <location>
        <begin position="12"/>
        <end position="24"/>
    </location>
</feature>
<dbReference type="Pfam" id="PF00746">
    <property type="entry name" value="Gram_pos_anchor"/>
    <property type="match status" value="1"/>
</dbReference>
<protein>
    <recommendedName>
        <fullName evidence="7">Gram-positive cocci surface proteins LPxTG domain-containing protein</fullName>
    </recommendedName>
</protein>
<keyword evidence="6" id="KW-0472">Membrane</keyword>
<proteinExistence type="predicted"/>
<evidence type="ECO:0000256" key="4">
    <source>
        <dbReference type="ARBA" id="ARBA00023088"/>
    </source>
</evidence>
<feature type="region of interest" description="Disordered" evidence="5">
    <location>
        <begin position="1"/>
        <end position="24"/>
    </location>
</feature>
<keyword evidence="9" id="KW-1185">Reference proteome</keyword>
<evidence type="ECO:0000256" key="3">
    <source>
        <dbReference type="ARBA" id="ARBA00022729"/>
    </source>
</evidence>
<evidence type="ECO:0000313" key="8">
    <source>
        <dbReference type="EMBL" id="KRM33196.1"/>
    </source>
</evidence>
<accession>A0A0R1Y1M9</accession>
<evidence type="ECO:0000256" key="5">
    <source>
        <dbReference type="SAM" id="MobiDB-lite"/>
    </source>
</evidence>
<dbReference type="PATRIC" id="fig|1423734.3.peg.3330"/>
<evidence type="ECO:0000259" key="7">
    <source>
        <dbReference type="PROSITE" id="PS50847"/>
    </source>
</evidence>
<dbReference type="Proteomes" id="UP000051236">
    <property type="component" value="Unassembled WGS sequence"/>
</dbReference>
<dbReference type="InterPro" id="IPR019931">
    <property type="entry name" value="LPXTG_anchor"/>
</dbReference>
<feature type="compositionally biased region" description="Polar residues" evidence="5">
    <location>
        <begin position="971"/>
        <end position="995"/>
    </location>
</feature>
<keyword evidence="2" id="KW-0964">Secreted</keyword>
<keyword evidence="6" id="KW-0812">Transmembrane</keyword>
<dbReference type="NCBIfam" id="TIGR01167">
    <property type="entry name" value="LPXTG_anchor"/>
    <property type="match status" value="1"/>
</dbReference>
<feature type="region of interest" description="Disordered" evidence="5">
    <location>
        <begin position="75"/>
        <end position="98"/>
    </location>
</feature>
<evidence type="ECO:0000256" key="1">
    <source>
        <dbReference type="ARBA" id="ARBA00022512"/>
    </source>
</evidence>
<dbReference type="PROSITE" id="PS50847">
    <property type="entry name" value="GRAM_POS_ANCHORING"/>
    <property type="match status" value="1"/>
</dbReference>
<feature type="domain" description="Gram-positive cocci surface proteins LPxTG" evidence="7">
    <location>
        <begin position="1005"/>
        <end position="1040"/>
    </location>
</feature>
<dbReference type="eggNOG" id="COG3767">
    <property type="taxonomic scope" value="Bacteria"/>
</dbReference>
<organism evidence="8 9">
    <name type="scientific">Agrilactobacillus composti DSM 18527 = JCM 14202</name>
    <dbReference type="NCBI Taxonomy" id="1423734"/>
    <lineage>
        <taxon>Bacteria</taxon>
        <taxon>Bacillati</taxon>
        <taxon>Bacillota</taxon>
        <taxon>Bacilli</taxon>
        <taxon>Lactobacillales</taxon>
        <taxon>Lactobacillaceae</taxon>
        <taxon>Agrilactobacillus</taxon>
    </lineage>
</organism>
<keyword evidence="3" id="KW-0732">Signal</keyword>
<gene>
    <name evidence="8" type="ORF">FC83_GL003279</name>
</gene>
<reference evidence="8 9" key="1">
    <citation type="journal article" date="2015" name="Genome Announc.">
        <title>Expanding the biotechnology potential of lactobacilli through comparative genomics of 213 strains and associated genera.</title>
        <authorList>
            <person name="Sun Z."/>
            <person name="Harris H.M."/>
            <person name="McCann A."/>
            <person name="Guo C."/>
            <person name="Argimon S."/>
            <person name="Zhang W."/>
            <person name="Yang X."/>
            <person name="Jeffery I.B."/>
            <person name="Cooney J.C."/>
            <person name="Kagawa T.F."/>
            <person name="Liu W."/>
            <person name="Song Y."/>
            <person name="Salvetti E."/>
            <person name="Wrobel A."/>
            <person name="Rasinkangas P."/>
            <person name="Parkhill J."/>
            <person name="Rea M.C."/>
            <person name="O'Sullivan O."/>
            <person name="Ritari J."/>
            <person name="Douillard F.P."/>
            <person name="Paul Ross R."/>
            <person name="Yang R."/>
            <person name="Briner A.E."/>
            <person name="Felis G.E."/>
            <person name="de Vos W.M."/>
            <person name="Barrangou R."/>
            <person name="Klaenhammer T.R."/>
            <person name="Caufield P.W."/>
            <person name="Cui Y."/>
            <person name="Zhang H."/>
            <person name="O'Toole P.W."/>
        </authorList>
    </citation>
    <scope>NUCLEOTIDE SEQUENCE [LARGE SCALE GENOMIC DNA]</scope>
    <source>
        <strain evidence="8 9">DSM 18527</strain>
    </source>
</reference>
<comment type="caution">
    <text evidence="8">The sequence shown here is derived from an EMBL/GenBank/DDBJ whole genome shotgun (WGS) entry which is preliminary data.</text>
</comment>
<evidence type="ECO:0000313" key="9">
    <source>
        <dbReference type="Proteomes" id="UP000051236"/>
    </source>
</evidence>
<feature type="region of interest" description="Disordered" evidence="5">
    <location>
        <begin position="760"/>
        <end position="1006"/>
    </location>
</feature>
<feature type="compositionally biased region" description="Low complexity" evidence="5">
    <location>
        <begin position="938"/>
        <end position="970"/>
    </location>
</feature>
<dbReference type="AlphaFoldDB" id="A0A0R1Y1M9"/>
<keyword evidence="1" id="KW-0134">Cell wall</keyword>
<evidence type="ECO:0000256" key="2">
    <source>
        <dbReference type="ARBA" id="ARBA00022525"/>
    </source>
</evidence>
<dbReference type="STRING" id="1423734.FC83_GL003279"/>
<sequence>MVPSSANADIQPAAATTTTAAPTNTQITATPAAVTAASAPAQATAVAPTSAPTPATTATAAKADPAVAPTVTAPATNAPATAATNTATATPVAPTSDATTLATPTATPAATPTVTPVTATSNATVNAIASDVRLLTGQTTKDAPATATYPVSDFVRYGAAGKFTVNTSDLVNGNTIVVAPVALSTNVPGALPNLQADGIPVSISTPDGAAVIGVGQFDNKLKAITLKVNKTITSNNPQMGISFSDPWLMVLNYRQDIPRLNPLAPFTNKLDVSGHTYEVNFDPQIKKAATIWPDGFTALGAPRANGVTLEITQSTIIPNSEVLNQLQASGGASGDVLPNDGVTVRYAINSSDDILAPHQSYLDLKNLYVSAADNKAQTIDANTEKADFSTDASPTKVSDFNLGDGLSLTQVTKAATGTGTYYSKQADGSYLTVVHVTPADLVLKPDQIRAGVTTRYNGISNLNDDVQATQKYYAGVMQNVASRIYGTVIVGAVDPSKPITVTVNNLDAAGNVTSTLKQTSLPNTSDAVANSSQVTTHFVDLKGNPLDTINTQYGLPTAKETLTGPTSTKQASVSPKGITGYKVVADPSTLTTAQQQALQDTLTKLGLSSSTPDQVIGQNVFVTKAANIAFPGLSGTSYDAAGNIVTDGSGTPGTGQTNAYYAYSGLPKNANIHWINLADSKQTSDLTPASGTENTALAQTFAGFVGDSLKETLSGALPAKTHLVEASNGIDTTNSAYTLSGIYNTDTTSPQNYYIYYAQDPETTTPGTTTPGTTTPGTTTPGTTTPGTTTPGTTTPGTTTPGTTTPGTTTPGTTTPGTTTPGTTTPGTTTPGKPTTPGTTIPGKPTTPGKAITPVTPTTPNRPTAPGTTTPSKPANPGTTTPGKPTTPGTTIPGKPTTPGKAITPVTPTTPNRPTAPGATTPSKPANPGTAIPGRPVNPNAPLTPITPTTINTPITPSTPTNLVTPTTPTKSRPTANRGTTTTPSQLSNPSNTGVQAKATASAKLPQTGEANDRGLMALGIAVLGSALIALAYFRRRKLL</sequence>
<dbReference type="EMBL" id="AZGA01000057">
    <property type="protein sequence ID" value="KRM33196.1"/>
    <property type="molecule type" value="Genomic_DNA"/>
</dbReference>
<feature type="compositionally biased region" description="Low complexity" evidence="5">
    <location>
        <begin position="763"/>
        <end position="922"/>
    </location>
</feature>